<evidence type="ECO:0008006" key="3">
    <source>
        <dbReference type="Google" id="ProtNLM"/>
    </source>
</evidence>
<reference evidence="1 2" key="1">
    <citation type="journal article" date="2020" name="Int. J. Syst. Evol. Microbiol.">
        <title>Tenacibaculum piscium sp. nov., isolated from skin ulcers of sea-farmed fish, and description of Tenacibaculum finnmarkense sp. nov. with subdivision into genomovars finnmarkense and ulcerans.</title>
        <authorList>
            <person name="Olsen A.B."/>
            <person name="Spilsberg B."/>
            <person name="Nilsen H.K."/>
            <person name="Lagesen K."/>
            <person name="Gulla S."/>
            <person name="Avendano-Herrera R."/>
            <person name="Irgang R."/>
            <person name="Duchaud E."/>
            <person name="Colquhoun D.J."/>
        </authorList>
    </citation>
    <scope>NUCLEOTIDE SEQUENCE [LARGE SCALE GENOMIC DNA]</scope>
    <source>
        <strain evidence="1 2">TNO037</strain>
    </source>
</reference>
<evidence type="ECO:0000313" key="1">
    <source>
        <dbReference type="EMBL" id="MBE7696279.1"/>
    </source>
</evidence>
<name>A0AAP1WHB5_9FLAO</name>
<accession>A0AAP1WHB5</accession>
<dbReference type="EMBL" id="WXXV01000047">
    <property type="protein sequence ID" value="MBE7696279.1"/>
    <property type="molecule type" value="Genomic_DNA"/>
</dbReference>
<dbReference type="AlphaFoldDB" id="A0AAP1WHB5"/>
<proteinExistence type="predicted"/>
<gene>
    <name evidence="1" type="ORF">F7645_12730</name>
</gene>
<protein>
    <recommendedName>
        <fullName evidence="3">Restriction endonuclease</fullName>
    </recommendedName>
</protein>
<dbReference type="Proteomes" id="UP000806077">
    <property type="component" value="Unassembled WGS sequence"/>
</dbReference>
<organism evidence="1 2">
    <name type="scientific">Tenacibaculum finnmarkense genomovar finnmarkense</name>
    <dbReference type="NCBI Taxonomy" id="1458503"/>
    <lineage>
        <taxon>Bacteria</taxon>
        <taxon>Pseudomonadati</taxon>
        <taxon>Bacteroidota</taxon>
        <taxon>Flavobacteriia</taxon>
        <taxon>Flavobacteriales</taxon>
        <taxon>Flavobacteriaceae</taxon>
        <taxon>Tenacibaculum</taxon>
        <taxon>Tenacibaculum finnmarkense</taxon>
    </lineage>
</organism>
<dbReference type="RefSeq" id="WP_101956053.1">
    <property type="nucleotide sequence ID" value="NZ_JAJHTL010000051.1"/>
</dbReference>
<keyword evidence="2" id="KW-1185">Reference proteome</keyword>
<sequence length="238" mass="27917">MTAINKVPTDYLIKRQNEMSDLTNYLNKTIKNNPDVGWHYKEFGKQVEQPIIEFLVKKGLLIKDKFKDQSDNKNEIPDIIDEQYSDSIFIDIKAGNKVVFKTGKKVTNPNQDLSTTTNWRDNVFLEFDGELCFFIEVKYNHLLNNDLFVEECLIDHFYNFVGKTTDGLIAHRRRNVRTKSWNSKSQFKDADEFKTLLNETISFSIKNTLFNSSEDLLKKDKIEIINHLKEDDTDKEKT</sequence>
<comment type="caution">
    <text evidence="1">The sequence shown here is derived from an EMBL/GenBank/DDBJ whole genome shotgun (WGS) entry which is preliminary data.</text>
</comment>
<evidence type="ECO:0000313" key="2">
    <source>
        <dbReference type="Proteomes" id="UP000806077"/>
    </source>
</evidence>